<dbReference type="InterPro" id="IPR011009">
    <property type="entry name" value="Kinase-like_dom_sf"/>
</dbReference>
<dbReference type="InterPro" id="IPR008271">
    <property type="entry name" value="Ser/Thr_kinase_AS"/>
</dbReference>
<dbReference type="AlphaFoldDB" id="A0A7J0C366"/>
<dbReference type="PANTHER" id="PTHR43289">
    <property type="entry name" value="MITOGEN-ACTIVATED PROTEIN KINASE KINASE KINASE 20-RELATED"/>
    <property type="match status" value="1"/>
</dbReference>
<dbReference type="Gene3D" id="1.10.510.10">
    <property type="entry name" value="Transferase(Phosphotransferase) domain 1"/>
    <property type="match status" value="1"/>
</dbReference>
<protein>
    <recommendedName>
        <fullName evidence="1">non-specific serine/threonine protein kinase</fullName>
        <ecNumber evidence="1">2.7.11.1</ecNumber>
    </recommendedName>
</protein>
<dbReference type="PANTHER" id="PTHR43289:SF6">
    <property type="entry name" value="SERINE_THREONINE-PROTEIN KINASE NEKL-3"/>
    <property type="match status" value="1"/>
</dbReference>
<keyword evidence="6" id="KW-0067">ATP-binding</keyword>
<evidence type="ECO:0000256" key="3">
    <source>
        <dbReference type="ARBA" id="ARBA00022679"/>
    </source>
</evidence>
<feature type="domain" description="Protein kinase" evidence="8">
    <location>
        <begin position="23"/>
        <end position="275"/>
    </location>
</feature>
<dbReference type="GO" id="GO:0004674">
    <property type="term" value="F:protein serine/threonine kinase activity"/>
    <property type="evidence" value="ECO:0007669"/>
    <property type="project" value="UniProtKB-KW"/>
</dbReference>
<keyword evidence="3" id="KW-0808">Transferase</keyword>
<evidence type="ECO:0000313" key="9">
    <source>
        <dbReference type="EMBL" id="GFM96901.1"/>
    </source>
</evidence>
<dbReference type="RefSeq" id="WP_173313055.1">
    <property type="nucleotide sequence ID" value="NZ_BAAAUE010000007.1"/>
</dbReference>
<evidence type="ECO:0000259" key="8">
    <source>
        <dbReference type="PROSITE" id="PS50011"/>
    </source>
</evidence>
<dbReference type="CDD" id="cd14014">
    <property type="entry name" value="STKc_PknB_like"/>
    <property type="match status" value="1"/>
</dbReference>
<name>A0A7J0C366_9ACTN</name>
<dbReference type="Proteomes" id="UP000498980">
    <property type="component" value="Unassembled WGS sequence"/>
</dbReference>
<dbReference type="EMBL" id="JACCCF010000001">
    <property type="protein sequence ID" value="NYE40607.1"/>
    <property type="molecule type" value="Genomic_DNA"/>
</dbReference>
<feature type="region of interest" description="Disordered" evidence="7">
    <location>
        <begin position="284"/>
        <end position="318"/>
    </location>
</feature>
<gene>
    <name evidence="10" type="ORF">HEB29_001618</name>
    <name evidence="9" type="ORF">Sfulv_17120</name>
</gene>
<evidence type="ECO:0000256" key="2">
    <source>
        <dbReference type="ARBA" id="ARBA00022527"/>
    </source>
</evidence>
<feature type="compositionally biased region" description="Basic and acidic residues" evidence="7">
    <location>
        <begin position="438"/>
        <end position="477"/>
    </location>
</feature>
<evidence type="ECO:0000313" key="12">
    <source>
        <dbReference type="Proteomes" id="UP000530403"/>
    </source>
</evidence>
<keyword evidence="5" id="KW-0418">Kinase</keyword>
<evidence type="ECO:0000313" key="10">
    <source>
        <dbReference type="EMBL" id="NYE40607.1"/>
    </source>
</evidence>
<dbReference type="SMART" id="SM00220">
    <property type="entry name" value="S_TKc"/>
    <property type="match status" value="1"/>
</dbReference>
<dbReference type="SUPFAM" id="SSF56112">
    <property type="entry name" value="Protein kinase-like (PK-like)"/>
    <property type="match status" value="1"/>
</dbReference>
<dbReference type="InterPro" id="IPR000719">
    <property type="entry name" value="Prot_kinase_dom"/>
</dbReference>
<evidence type="ECO:0000256" key="5">
    <source>
        <dbReference type="ARBA" id="ARBA00022777"/>
    </source>
</evidence>
<evidence type="ECO:0000256" key="1">
    <source>
        <dbReference type="ARBA" id="ARBA00012513"/>
    </source>
</evidence>
<dbReference type="EC" id="2.7.11.1" evidence="1"/>
<keyword evidence="4" id="KW-0547">Nucleotide-binding</keyword>
<evidence type="ECO:0000256" key="4">
    <source>
        <dbReference type="ARBA" id="ARBA00022741"/>
    </source>
</evidence>
<dbReference type="EMBL" id="BLWC01000001">
    <property type="protein sequence ID" value="GFM96901.1"/>
    <property type="molecule type" value="Genomic_DNA"/>
</dbReference>
<proteinExistence type="predicted"/>
<dbReference type="Proteomes" id="UP000530403">
    <property type="component" value="Unassembled WGS sequence"/>
</dbReference>
<evidence type="ECO:0000313" key="11">
    <source>
        <dbReference type="Proteomes" id="UP000498980"/>
    </source>
</evidence>
<dbReference type="Pfam" id="PF00069">
    <property type="entry name" value="Pkinase"/>
    <property type="match status" value="1"/>
</dbReference>
<evidence type="ECO:0000256" key="6">
    <source>
        <dbReference type="ARBA" id="ARBA00022840"/>
    </source>
</evidence>
<evidence type="ECO:0000256" key="7">
    <source>
        <dbReference type="SAM" id="MobiDB-lite"/>
    </source>
</evidence>
<accession>A0A7J0C366</accession>
<organism evidence="9 11">
    <name type="scientific">Streptomyces fulvorobeus</name>
    <dbReference type="NCBI Taxonomy" id="284028"/>
    <lineage>
        <taxon>Bacteria</taxon>
        <taxon>Bacillati</taxon>
        <taxon>Actinomycetota</taxon>
        <taxon>Actinomycetes</taxon>
        <taxon>Kitasatosporales</taxon>
        <taxon>Streptomycetaceae</taxon>
        <taxon>Streptomyces</taxon>
    </lineage>
</organism>
<reference evidence="10 12" key="2">
    <citation type="submission" date="2020-07" db="EMBL/GenBank/DDBJ databases">
        <title>Sequencing the genomes of 1000 actinobacteria strains.</title>
        <authorList>
            <person name="Klenk H.-P."/>
        </authorList>
    </citation>
    <scope>NUCLEOTIDE SEQUENCE [LARGE SCALE GENOMIC DNA]</scope>
    <source>
        <strain evidence="10 12">DSM 41455</strain>
    </source>
</reference>
<dbReference type="PROSITE" id="PS00108">
    <property type="entry name" value="PROTEIN_KINASE_ST"/>
    <property type="match status" value="1"/>
</dbReference>
<keyword evidence="2" id="KW-0723">Serine/threonine-protein kinase</keyword>
<keyword evidence="11" id="KW-1185">Reference proteome</keyword>
<reference evidence="9 11" key="1">
    <citation type="submission" date="2020-05" db="EMBL/GenBank/DDBJ databases">
        <title>Whole genome shotgun sequence of Streptomyces fulvorobeus NBRC 15897.</title>
        <authorList>
            <person name="Komaki H."/>
            <person name="Tamura T."/>
        </authorList>
    </citation>
    <scope>NUCLEOTIDE SEQUENCE [LARGE SCALE GENOMIC DNA]</scope>
    <source>
        <strain evidence="9 11">NBRC 15897</strain>
    </source>
</reference>
<dbReference type="Gene3D" id="3.30.200.20">
    <property type="entry name" value="Phosphorylase Kinase, domain 1"/>
    <property type="match status" value="1"/>
</dbReference>
<feature type="region of interest" description="Disordered" evidence="7">
    <location>
        <begin position="352"/>
        <end position="477"/>
    </location>
</feature>
<comment type="caution">
    <text evidence="9">The sequence shown here is derived from an EMBL/GenBank/DDBJ whole genome shotgun (WGS) entry which is preliminary data.</text>
</comment>
<sequence length="477" mass="49574">MLGRNPSDRTGSDKGHGILTDRYQLGELLGTGGAADVYEGTDLRLGRPVAVKMFRPGADAVLEDRFRDEAVLLARLHHPGLVTVYDAGRHANRSYLVMQLVQGPTLRQQLASTSMAPESVTRLGARLADALAHVHAAGIVHRDVKPSNILLDAEHRPYLTDFGISRLIDATSHTVPGALIGTAAYLAPEQVMGKGAGSAADVYALGLLLLECLKGELEYGGPPLEAAIARLHRPPVIPDHVPEPLVSLLRDMTSADEAERPDAQECAAALSDIAVDPATAPAGPPFHVPVAAQGEGGRFAPVPASPWEETPQRPAPAPLPRRARTLLVAGATLIALTGATLTTTVLLRGGAGEREAPASPTSTSVRQSVGAPSADPPAPRPVRRSTGQPPAGLPEPTASAAGVPSRDRDSGSGEQTQETPGQDRAERAPAGNAPAKVPPDDKGAQGRGTQKDEKDRKPASGDGGKRQGGKAAEKPGR</sequence>
<dbReference type="PROSITE" id="PS50011">
    <property type="entry name" value="PROTEIN_KINASE_DOM"/>
    <property type="match status" value="1"/>
</dbReference>
<dbReference type="GO" id="GO:0005524">
    <property type="term" value="F:ATP binding"/>
    <property type="evidence" value="ECO:0007669"/>
    <property type="project" value="UniProtKB-KW"/>
</dbReference>